<evidence type="ECO:0000313" key="7">
    <source>
        <dbReference type="EMBL" id="KAB7790179.1"/>
    </source>
</evidence>
<keyword evidence="8" id="KW-1185">Reference proteome</keyword>
<protein>
    <submittedName>
        <fullName evidence="7">ATPase AAA</fullName>
    </submittedName>
</protein>
<organism evidence="7 8">
    <name type="scientific">Bifidobacterium leontopitheci</name>
    <dbReference type="NCBI Taxonomy" id="2650774"/>
    <lineage>
        <taxon>Bacteria</taxon>
        <taxon>Bacillati</taxon>
        <taxon>Actinomycetota</taxon>
        <taxon>Actinomycetes</taxon>
        <taxon>Bifidobacteriales</taxon>
        <taxon>Bifidobacteriaceae</taxon>
        <taxon>Bifidobacterium</taxon>
    </lineage>
</organism>
<feature type="region of interest" description="Disordered" evidence="4">
    <location>
        <begin position="106"/>
        <end position="130"/>
    </location>
</feature>
<evidence type="ECO:0000256" key="4">
    <source>
        <dbReference type="SAM" id="MobiDB-lite"/>
    </source>
</evidence>
<keyword evidence="5" id="KW-0812">Transmembrane</keyword>
<dbReference type="Pfam" id="PF00041">
    <property type="entry name" value="fn3"/>
    <property type="match status" value="1"/>
</dbReference>
<keyword evidence="3" id="KW-0624">Polysaccharide degradation</keyword>
<dbReference type="GO" id="GO:0000272">
    <property type="term" value="P:polysaccharide catabolic process"/>
    <property type="evidence" value="ECO:0007669"/>
    <property type="project" value="UniProtKB-KW"/>
</dbReference>
<dbReference type="PANTHER" id="PTHR14340">
    <property type="entry name" value="MICROFIBRIL-ASSOCIATED GLYCOPROTEIN 3"/>
    <property type="match status" value="1"/>
</dbReference>
<evidence type="ECO:0000256" key="3">
    <source>
        <dbReference type="ARBA" id="ARBA00023326"/>
    </source>
</evidence>
<evidence type="ECO:0000256" key="2">
    <source>
        <dbReference type="ARBA" id="ARBA00023319"/>
    </source>
</evidence>
<keyword evidence="2" id="KW-0393">Immunoglobulin domain</keyword>
<feature type="domain" description="Fibronectin type-III" evidence="6">
    <location>
        <begin position="1491"/>
        <end position="1584"/>
    </location>
</feature>
<dbReference type="Proteomes" id="UP000441772">
    <property type="component" value="Unassembled WGS sequence"/>
</dbReference>
<feature type="compositionally biased region" description="Low complexity" evidence="4">
    <location>
        <begin position="386"/>
        <end position="395"/>
    </location>
</feature>
<comment type="caution">
    <text evidence="7">The sequence shown here is derived from an EMBL/GenBank/DDBJ whole genome shotgun (WGS) entry which is preliminary data.</text>
</comment>
<dbReference type="GO" id="GO:0016798">
    <property type="term" value="F:hydrolase activity, acting on glycosyl bonds"/>
    <property type="evidence" value="ECO:0007669"/>
    <property type="project" value="UniProtKB-KW"/>
</dbReference>
<dbReference type="SMART" id="SM00060">
    <property type="entry name" value="FN3"/>
    <property type="match status" value="2"/>
</dbReference>
<dbReference type="InterPro" id="IPR013783">
    <property type="entry name" value="Ig-like_fold"/>
</dbReference>
<dbReference type="InterPro" id="IPR036116">
    <property type="entry name" value="FN3_sf"/>
</dbReference>
<keyword evidence="5" id="KW-0472">Membrane</keyword>
<evidence type="ECO:0000256" key="5">
    <source>
        <dbReference type="SAM" id="Phobius"/>
    </source>
</evidence>
<dbReference type="RefSeq" id="WP_152234666.1">
    <property type="nucleotide sequence ID" value="NZ_JBHSKZ010000023.1"/>
</dbReference>
<dbReference type="InterPro" id="IPR003961">
    <property type="entry name" value="FN3_dom"/>
</dbReference>
<dbReference type="SUPFAM" id="SSF49265">
    <property type="entry name" value="Fibronectin type III"/>
    <property type="match status" value="1"/>
</dbReference>
<feature type="compositionally biased region" description="Polar residues" evidence="4">
    <location>
        <begin position="396"/>
        <end position="409"/>
    </location>
</feature>
<reference evidence="7 8" key="1">
    <citation type="submission" date="2019-09" db="EMBL/GenBank/DDBJ databases">
        <title>Characterization of the phylogenetic diversity of two novel species belonging to the genus Bifidobacterium: Bifidobacterium cebidarum sp. nov. and Bifidobacterium leontopitheci sp. nov.</title>
        <authorList>
            <person name="Lugli G.A."/>
            <person name="Duranti S."/>
            <person name="Milani C."/>
            <person name="Turroni F."/>
            <person name="Ventura M."/>
        </authorList>
    </citation>
    <scope>NUCLEOTIDE SEQUENCE [LARGE SCALE GENOMIC DNA]</scope>
    <source>
        <strain evidence="7 8">LMG 31471</strain>
    </source>
</reference>
<evidence type="ECO:0000313" key="8">
    <source>
        <dbReference type="Proteomes" id="UP000441772"/>
    </source>
</evidence>
<dbReference type="PANTHER" id="PTHR14340:SF9">
    <property type="entry name" value="FIBRONECTIN TYPE-III DOMAIN-CONTAINING PROTEIN"/>
    <property type="match status" value="1"/>
</dbReference>
<keyword evidence="1" id="KW-0326">Glycosidase</keyword>
<accession>A0A6I1GL89</accession>
<evidence type="ECO:0000259" key="6">
    <source>
        <dbReference type="PROSITE" id="PS50853"/>
    </source>
</evidence>
<feature type="transmembrane region" description="Helical" evidence="5">
    <location>
        <begin position="29"/>
        <end position="49"/>
    </location>
</feature>
<sequence length="2055" mass="214551">MSSKTNQRQRGRAFRSSMRRLIPQGAHRWAMPVVTLLMLIGIIAGAIWVSSVTRSHVHLDDGTVWVTSLKNRKAARFNVRLKEADAAVASSAARFDVAQHDSDTVLTEGPKATGISSSTLGTAGRTETKGNTTAVANGGSIAFLNTKTGDVWTGLSGELDSVSPASADPTMQLGAGGKVAVTADGTVYGYRPKDGMVFRARDPRGGASQAGSVSGGGALDADDFTVIGDVPVVTSGGRLHWDGGDADTGAGSRLTLQYPSTDGEQSGWVAASGRNGLYLVRLGKGTQKVNTLPSGGAGEAAKPVSTGGCVSAAWAQSANNYARVCAADAANVRFDSLQAVNATSDLVFRTNHRKVLLNDVANGDIWSPADSTKVIKIQWNKIQTEQTEQQKQNDQSANNQRNFSKTCSAQSGQIKAADDEIGARAGSQQILDVLRNDEQTDCSVLRITKVGAPSGASVTVAPVYDGRYLQLDAGAASAGTVTFTYDISDGRGQTSSANVKVTLSGTSADHAPKQVDTPPEYDVEQGATYTTNALGSFQDPDGDPMTLVSAVPRNSDQVVVSTRADGQLVFNTGSATSGRVGVEVTVSDGTNTGTGIVYFSIRPANTLPATIDAVVKQTTPNTETTVDLKPYVHGTSVEPAQLTAVEPPAKTSATMNTADTSFTFKATATGTYYVPYTITQGSVAATGLARLEVQPVSGEAAKPVAANDVALLGSDNTAIVEPLANDVDPMGGVLSVTSVNADPSLGIKTGLVSHKRVYMTARQVPSKPVEITYTVANAAGSSTGTIVLQPPALTAGNSAPKAANVNATVRTGGIVSVDVLDHVSHADGTTVTLQNTLQYDKATFKGLVFVSGDTVRYQASHETGSYQVTYTVKDNLGNAASGTITIDVHRQDAANKAAPTPQDVTAQVAAGQKVRIPVTLTGIDADGDDDQLLGLGNKAPQLGRITEVGANYMIYEAYEDSAGTDTFSYAVEDWTGQRAQAQVRVGVFRGASDSGVYARDDEITLRPHTAATVPVSLNDISGDNTDLTVDRKLESTGIAGAKVSDNMIAFTTPDQAGTFYIVYTVSDKAGLSDTATLTVNVNPQAPIEPPTAYDYRVPSAATIDKKTVEVDVAQWIANPSGTAKELQVGVDPSAADHAKVKGGASSTVISVDLTDEARAVPYTVTNTTYDVTSTAFIQVPAYGVFPPTLRPKAPALKVNSRETITINIADYVRVGAGKTAYVQSPDSVSATKSDGGDLYVNDQTLKFTAARDYGGPASITFTAVDGKGDDKTKIINSAVLTLPITVIGREVPPPTFSSSTIDVVAGEDAKTIDLTALTHAPSGAYDDEKQYTYSGGGEAGGITSRVTTAGKLTVSAPKDAAVGSMASIPVVITYSGGTVKAGLTARVVQSNRPLARIDAKTVKIKAGSTQRVDLFTDAYNPFPDSPLRAINCRADDSSKLTVDCGSNGVIAITAGNDIGASSNTVLVTVQDGTGSKERQVTATITVSVMDKPDAPLLSPVAGKPADGAVNLSWTAGAANGSPITEYQVDWNDGGSKSCGAATTCQITGLTNGTEYSFTVKAKNEVGWSKPSTAVKATPDKVPAPPKTVKAEAGYHAVKVSWDTPDYVGSKPEGYTVTLVGTNGSKTSQDVTANSYVFQLGNPATGDKIGYSATVTAKNRAGTGQPSAASNAVSPWGDPDAPKVTLTTSGSTLKATVQLNDLRGAGCSSVDLSGAMSKTLSCDNLTAESSVSRDQWYASLTVTATVNPAKSDAKPASAKSNAVTPNYAVKPPKNLKVTREKNQCIVSANGDGEHDQITFHTPNGNMTIKSDDDGPVSKSYTIAPWTDCGIGSATQSFKGKESDSIPYDGTKLVYKVPAKIEQPTLTWSTTDRNRIDVEGGSVDTYGQDAHVYVRFSTTKDAPSNDNAQWFVDWEQVKKQHYIDVSSFDIETDTLYWYISVQSEEFDLIPGDTILPVKGTRKPAEDAGTITEQITPGHTTKSRFGRMSSISSMLSAQAAASVTTRTTQSAAPQYTAQSVATQHIMARLTMARTATARLTTTRLTLSHSATSQQGVSR</sequence>
<keyword evidence="1" id="KW-0378">Hydrolase</keyword>
<keyword evidence="5" id="KW-1133">Transmembrane helix</keyword>
<evidence type="ECO:0000256" key="1">
    <source>
        <dbReference type="ARBA" id="ARBA00023295"/>
    </source>
</evidence>
<dbReference type="Gene3D" id="2.60.40.10">
    <property type="entry name" value="Immunoglobulins"/>
    <property type="match status" value="2"/>
</dbReference>
<dbReference type="CDD" id="cd00063">
    <property type="entry name" value="FN3"/>
    <property type="match status" value="2"/>
</dbReference>
<keyword evidence="3" id="KW-0119">Carbohydrate metabolism</keyword>
<proteinExistence type="predicted"/>
<gene>
    <name evidence="7" type="ORF">F7D09_1315</name>
</gene>
<name>A0A6I1GL89_9BIFI</name>
<dbReference type="EMBL" id="WBVT01000019">
    <property type="protein sequence ID" value="KAB7790179.1"/>
    <property type="molecule type" value="Genomic_DNA"/>
</dbReference>
<feature type="region of interest" description="Disordered" evidence="4">
    <location>
        <begin position="386"/>
        <end position="409"/>
    </location>
</feature>
<dbReference type="Pfam" id="PF17963">
    <property type="entry name" value="Big_9"/>
    <property type="match status" value="6"/>
</dbReference>
<dbReference type="PROSITE" id="PS50853">
    <property type="entry name" value="FN3"/>
    <property type="match status" value="1"/>
</dbReference>